<sequence>MDEKWKLSKNKSSSRNSRISRQEEETRTVAGSDDGQQPSFTSRCTNVVKEQRSRFYILRRCVKMLVCWRDYP</sequence>
<keyword evidence="5" id="KW-1133">Transmembrane helix</keyword>
<dbReference type="InterPro" id="IPR051525">
    <property type="entry name" value="DVL_RTFL_regulatory"/>
</dbReference>
<comment type="similarity">
    <text evidence="7">Belongs to the DVL/RTFL small polypeptides family.</text>
</comment>
<evidence type="ECO:0008006" key="11">
    <source>
        <dbReference type="Google" id="ProtNLM"/>
    </source>
</evidence>
<dbReference type="EMBL" id="JBBWWQ010000016">
    <property type="protein sequence ID" value="KAK8925686.1"/>
    <property type="molecule type" value="Genomic_DNA"/>
</dbReference>
<keyword evidence="3" id="KW-1003">Cell membrane</keyword>
<dbReference type="GO" id="GO:0048367">
    <property type="term" value="P:shoot system development"/>
    <property type="evidence" value="ECO:0007669"/>
    <property type="project" value="UniProtKB-ARBA"/>
</dbReference>
<feature type="region of interest" description="Disordered" evidence="8">
    <location>
        <begin position="1"/>
        <end position="41"/>
    </location>
</feature>
<gene>
    <name evidence="9" type="ORF">KSP39_PZI019024</name>
</gene>
<evidence type="ECO:0000256" key="6">
    <source>
        <dbReference type="ARBA" id="ARBA00023136"/>
    </source>
</evidence>
<evidence type="ECO:0000313" key="9">
    <source>
        <dbReference type="EMBL" id="KAK8925686.1"/>
    </source>
</evidence>
<keyword evidence="10" id="KW-1185">Reference proteome</keyword>
<dbReference type="GO" id="GO:0008285">
    <property type="term" value="P:negative regulation of cell population proliferation"/>
    <property type="evidence" value="ECO:0007669"/>
    <property type="project" value="InterPro"/>
</dbReference>
<keyword evidence="6" id="KW-0472">Membrane</keyword>
<evidence type="ECO:0000256" key="7">
    <source>
        <dbReference type="ARBA" id="ARBA00024340"/>
    </source>
</evidence>
<dbReference type="Proteomes" id="UP001418222">
    <property type="component" value="Unassembled WGS sequence"/>
</dbReference>
<dbReference type="InterPro" id="IPR012552">
    <property type="entry name" value="DVL"/>
</dbReference>
<dbReference type="Pfam" id="PF08137">
    <property type="entry name" value="DVL"/>
    <property type="match status" value="1"/>
</dbReference>
<evidence type="ECO:0000313" key="10">
    <source>
        <dbReference type="Proteomes" id="UP001418222"/>
    </source>
</evidence>
<comment type="caution">
    <text evidence="9">The sequence shown here is derived from an EMBL/GenBank/DDBJ whole genome shotgun (WGS) entry which is preliminary data.</text>
</comment>
<accession>A0AAP0B2I7</accession>
<name>A0AAP0B2I7_9ASPA</name>
<comment type="subcellular location">
    <subcellularLocation>
        <location evidence="1">Cell membrane</location>
        <topology evidence="1">Single-pass membrane protein</topology>
    </subcellularLocation>
</comment>
<evidence type="ECO:0000256" key="1">
    <source>
        <dbReference type="ARBA" id="ARBA00004162"/>
    </source>
</evidence>
<reference evidence="9 10" key="1">
    <citation type="journal article" date="2022" name="Nat. Plants">
        <title>Genomes of leafy and leafless Platanthera orchids illuminate the evolution of mycoheterotrophy.</title>
        <authorList>
            <person name="Li M.H."/>
            <person name="Liu K.W."/>
            <person name="Li Z."/>
            <person name="Lu H.C."/>
            <person name="Ye Q.L."/>
            <person name="Zhang D."/>
            <person name="Wang J.Y."/>
            <person name="Li Y.F."/>
            <person name="Zhong Z.M."/>
            <person name="Liu X."/>
            <person name="Yu X."/>
            <person name="Liu D.K."/>
            <person name="Tu X.D."/>
            <person name="Liu B."/>
            <person name="Hao Y."/>
            <person name="Liao X.Y."/>
            <person name="Jiang Y.T."/>
            <person name="Sun W.H."/>
            <person name="Chen J."/>
            <person name="Chen Y.Q."/>
            <person name="Ai Y."/>
            <person name="Zhai J.W."/>
            <person name="Wu S.S."/>
            <person name="Zhou Z."/>
            <person name="Hsiao Y.Y."/>
            <person name="Wu W.L."/>
            <person name="Chen Y.Y."/>
            <person name="Lin Y.F."/>
            <person name="Hsu J.L."/>
            <person name="Li C.Y."/>
            <person name="Wang Z.W."/>
            <person name="Zhao X."/>
            <person name="Zhong W.Y."/>
            <person name="Ma X.K."/>
            <person name="Ma L."/>
            <person name="Huang J."/>
            <person name="Chen G.Z."/>
            <person name="Huang M.Z."/>
            <person name="Huang L."/>
            <person name="Peng D.H."/>
            <person name="Luo Y.B."/>
            <person name="Zou S.Q."/>
            <person name="Chen S.P."/>
            <person name="Lan S."/>
            <person name="Tsai W.C."/>
            <person name="Van de Peer Y."/>
            <person name="Liu Z.J."/>
        </authorList>
    </citation>
    <scope>NUCLEOTIDE SEQUENCE [LARGE SCALE GENOMIC DNA]</scope>
    <source>
        <strain evidence="9">Lor287</strain>
    </source>
</reference>
<dbReference type="GO" id="GO:0005886">
    <property type="term" value="C:plasma membrane"/>
    <property type="evidence" value="ECO:0007669"/>
    <property type="project" value="UniProtKB-SubCell"/>
</dbReference>
<evidence type="ECO:0000256" key="4">
    <source>
        <dbReference type="ARBA" id="ARBA00022692"/>
    </source>
</evidence>
<dbReference type="PANTHER" id="PTHR33102">
    <property type="entry name" value="DVL19-RELATED-RELATED"/>
    <property type="match status" value="1"/>
</dbReference>
<feature type="compositionally biased region" description="Low complexity" evidence="8">
    <location>
        <begin position="10"/>
        <end position="19"/>
    </location>
</feature>
<keyword evidence="2" id="KW-0217">Developmental protein</keyword>
<proteinExistence type="inferred from homology"/>
<evidence type="ECO:0000256" key="2">
    <source>
        <dbReference type="ARBA" id="ARBA00022473"/>
    </source>
</evidence>
<evidence type="ECO:0000256" key="3">
    <source>
        <dbReference type="ARBA" id="ARBA00022475"/>
    </source>
</evidence>
<evidence type="ECO:0000256" key="8">
    <source>
        <dbReference type="SAM" id="MobiDB-lite"/>
    </source>
</evidence>
<evidence type="ECO:0000256" key="5">
    <source>
        <dbReference type="ARBA" id="ARBA00022989"/>
    </source>
</evidence>
<dbReference type="AlphaFoldDB" id="A0AAP0B2I7"/>
<protein>
    <recommendedName>
        <fullName evidence="11">DVL</fullName>
    </recommendedName>
</protein>
<keyword evidence="4" id="KW-0812">Transmembrane</keyword>
<organism evidence="9 10">
    <name type="scientific">Platanthera zijinensis</name>
    <dbReference type="NCBI Taxonomy" id="2320716"/>
    <lineage>
        <taxon>Eukaryota</taxon>
        <taxon>Viridiplantae</taxon>
        <taxon>Streptophyta</taxon>
        <taxon>Embryophyta</taxon>
        <taxon>Tracheophyta</taxon>
        <taxon>Spermatophyta</taxon>
        <taxon>Magnoliopsida</taxon>
        <taxon>Liliopsida</taxon>
        <taxon>Asparagales</taxon>
        <taxon>Orchidaceae</taxon>
        <taxon>Orchidoideae</taxon>
        <taxon>Orchideae</taxon>
        <taxon>Orchidinae</taxon>
        <taxon>Platanthera</taxon>
    </lineage>
</organism>